<reference evidence="2 3" key="1">
    <citation type="submission" date="2020-03" db="EMBL/GenBank/DDBJ databases">
        <title>Draft genome sequence of environmentally isolated cultures.</title>
        <authorList>
            <person name="Wilson H.S."/>
            <person name="De Leon M.E."/>
        </authorList>
    </citation>
    <scope>NUCLEOTIDE SEQUENCE [LARGE SCALE GENOMIC DNA]</scope>
    <source>
        <strain evidence="2 3">HSC-31F16</strain>
    </source>
</reference>
<keyword evidence="3" id="KW-1185">Reference proteome</keyword>
<dbReference type="RefSeq" id="WP_166450834.1">
    <property type="nucleotide sequence ID" value="NZ_JAAOMA010000003.1"/>
</dbReference>
<comment type="caution">
    <text evidence="2">The sequence shown here is derived from an EMBL/GenBank/DDBJ whole genome shotgun (WGS) entry which is preliminary data.</text>
</comment>
<dbReference type="InterPro" id="IPR041698">
    <property type="entry name" value="Methyltransf_25"/>
</dbReference>
<accession>A0ABX0KXU3</accession>
<dbReference type="SUPFAM" id="SSF53335">
    <property type="entry name" value="S-adenosyl-L-methionine-dependent methyltransferases"/>
    <property type="match status" value="1"/>
</dbReference>
<protein>
    <submittedName>
        <fullName evidence="2">Methyltransferase domain-containing protein</fullName>
    </submittedName>
</protein>
<name>A0ABX0KXU3_9NEIS</name>
<dbReference type="Pfam" id="PF13649">
    <property type="entry name" value="Methyltransf_25"/>
    <property type="match status" value="1"/>
</dbReference>
<dbReference type="GO" id="GO:0032259">
    <property type="term" value="P:methylation"/>
    <property type="evidence" value="ECO:0007669"/>
    <property type="project" value="UniProtKB-KW"/>
</dbReference>
<dbReference type="EMBL" id="JAAOMA010000003">
    <property type="protein sequence ID" value="NHR04315.1"/>
    <property type="molecule type" value="Genomic_DNA"/>
</dbReference>
<dbReference type="Gene3D" id="3.40.50.150">
    <property type="entry name" value="Vaccinia Virus protein VP39"/>
    <property type="match status" value="1"/>
</dbReference>
<gene>
    <name evidence="2" type="ORF">HA052_03805</name>
</gene>
<proteinExistence type="predicted"/>
<sequence length="220" mass="23963">MRSPDPLEASLAFCPICAKALNAPAVCRTHLTTRSPRLFLREWINRPGRVGAVWPSSKRLAQCMAAQTPMSGTGLVIELGGGTGAITQALLAQGLSRERLRVVERSPAFVRHLRQRFPSVQVIQGDAARLAALLPEQAAIDVVVSSLPLRSLPRAEALAIVEQWRRVLPAGGALLQFSYALQAPADWLGAGFALRDSQLIWRNLPPARVMRFERLATPGH</sequence>
<evidence type="ECO:0000313" key="2">
    <source>
        <dbReference type="EMBL" id="NHR04315.1"/>
    </source>
</evidence>
<dbReference type="GO" id="GO:0008168">
    <property type="term" value="F:methyltransferase activity"/>
    <property type="evidence" value="ECO:0007669"/>
    <property type="project" value="UniProtKB-KW"/>
</dbReference>
<evidence type="ECO:0000259" key="1">
    <source>
        <dbReference type="Pfam" id="PF13649"/>
    </source>
</evidence>
<dbReference type="CDD" id="cd02440">
    <property type="entry name" value="AdoMet_MTases"/>
    <property type="match status" value="1"/>
</dbReference>
<organism evidence="2 3">
    <name type="scientific">Chromobacterium fluminis</name>
    <dbReference type="NCBI Taxonomy" id="3044269"/>
    <lineage>
        <taxon>Bacteria</taxon>
        <taxon>Pseudomonadati</taxon>
        <taxon>Pseudomonadota</taxon>
        <taxon>Betaproteobacteria</taxon>
        <taxon>Neisseriales</taxon>
        <taxon>Chromobacteriaceae</taxon>
        <taxon>Chromobacterium</taxon>
    </lineage>
</organism>
<keyword evidence="2" id="KW-0489">Methyltransferase</keyword>
<keyword evidence="2" id="KW-0808">Transferase</keyword>
<dbReference type="Proteomes" id="UP001515641">
    <property type="component" value="Unassembled WGS sequence"/>
</dbReference>
<evidence type="ECO:0000313" key="3">
    <source>
        <dbReference type="Proteomes" id="UP001515641"/>
    </source>
</evidence>
<dbReference type="InterPro" id="IPR029063">
    <property type="entry name" value="SAM-dependent_MTases_sf"/>
</dbReference>
<feature type="domain" description="Methyltransferase" evidence="1">
    <location>
        <begin position="76"/>
        <end position="172"/>
    </location>
</feature>